<reference evidence="2" key="1">
    <citation type="journal article" date="2011" name="Nature">
        <title>Genome sequence and analysis of the tuber crop potato.</title>
        <authorList>
            <consortium name="The Potato Genome Sequencing Consortium"/>
        </authorList>
    </citation>
    <scope>NUCLEOTIDE SEQUENCE [LARGE SCALE GENOMIC DNA]</scope>
    <source>
        <strain evidence="2">cv. DM1-3 516 R44</strain>
    </source>
</reference>
<dbReference type="AlphaFoldDB" id="M1D1U5"/>
<dbReference type="PaxDb" id="4113-PGSC0003DMT400079430"/>
<dbReference type="EnsemblPlants" id="PGSC0003DMT400079430">
    <property type="protein sequence ID" value="PGSC0003DMT400079430"/>
    <property type="gene ID" value="PGSC0003DMG401030921"/>
</dbReference>
<dbReference type="Proteomes" id="UP000011115">
    <property type="component" value="Unassembled WGS sequence"/>
</dbReference>
<accession>M1D1U5</accession>
<proteinExistence type="predicted"/>
<organism evidence="1 2">
    <name type="scientific">Solanum tuberosum</name>
    <name type="common">Potato</name>
    <dbReference type="NCBI Taxonomy" id="4113"/>
    <lineage>
        <taxon>Eukaryota</taxon>
        <taxon>Viridiplantae</taxon>
        <taxon>Streptophyta</taxon>
        <taxon>Embryophyta</taxon>
        <taxon>Tracheophyta</taxon>
        <taxon>Spermatophyta</taxon>
        <taxon>Magnoliopsida</taxon>
        <taxon>eudicotyledons</taxon>
        <taxon>Gunneridae</taxon>
        <taxon>Pentapetalae</taxon>
        <taxon>asterids</taxon>
        <taxon>lamiids</taxon>
        <taxon>Solanales</taxon>
        <taxon>Solanaceae</taxon>
        <taxon>Solanoideae</taxon>
        <taxon>Solaneae</taxon>
        <taxon>Solanum</taxon>
    </lineage>
</organism>
<evidence type="ECO:0000313" key="2">
    <source>
        <dbReference type="Proteomes" id="UP000011115"/>
    </source>
</evidence>
<dbReference type="Gramene" id="PGSC0003DMT400079430">
    <property type="protein sequence ID" value="PGSC0003DMT400079430"/>
    <property type="gene ID" value="PGSC0003DMG401030921"/>
</dbReference>
<evidence type="ECO:0000313" key="1">
    <source>
        <dbReference type="EnsemblPlants" id="PGSC0003DMT400079430"/>
    </source>
</evidence>
<keyword evidence="2" id="KW-1185">Reference proteome</keyword>
<sequence>MCKSTMICDIKTAEEDIKMQKSAMVVSYSLLTRIVKNMLGNPLSSFKKYERVS</sequence>
<protein>
    <submittedName>
        <fullName evidence="1">Uncharacterized protein</fullName>
    </submittedName>
</protein>
<dbReference type="HOGENOM" id="CLU_3072501_0_0_1"/>
<name>M1D1U5_SOLTU</name>
<dbReference type="InParanoid" id="M1D1U5"/>
<reference evidence="1" key="2">
    <citation type="submission" date="2015-06" db="UniProtKB">
        <authorList>
            <consortium name="EnsemblPlants"/>
        </authorList>
    </citation>
    <scope>IDENTIFICATION</scope>
    <source>
        <strain evidence="1">DM1-3 516 R44</strain>
    </source>
</reference>